<dbReference type="GO" id="GO:0016491">
    <property type="term" value="F:oxidoreductase activity"/>
    <property type="evidence" value="ECO:0007669"/>
    <property type="project" value="InterPro"/>
</dbReference>
<dbReference type="GO" id="GO:0005829">
    <property type="term" value="C:cytosol"/>
    <property type="evidence" value="ECO:0007669"/>
    <property type="project" value="TreeGrafter"/>
</dbReference>
<protein>
    <submittedName>
        <fullName evidence="2">NADPH-dependent FMN reductase</fullName>
    </submittedName>
</protein>
<dbReference type="Gene3D" id="3.40.50.360">
    <property type="match status" value="1"/>
</dbReference>
<dbReference type="InterPro" id="IPR005025">
    <property type="entry name" value="FMN_Rdtase-like_dom"/>
</dbReference>
<dbReference type="AlphaFoldDB" id="A0A4Z1E4H9"/>
<dbReference type="Proteomes" id="UP000297318">
    <property type="component" value="Unassembled WGS sequence"/>
</dbReference>
<feature type="domain" description="NADPH-dependent FMN reductase-like" evidence="1">
    <location>
        <begin position="35"/>
        <end position="178"/>
    </location>
</feature>
<evidence type="ECO:0000259" key="1">
    <source>
        <dbReference type="Pfam" id="PF03358"/>
    </source>
</evidence>
<organism evidence="2 3">
    <name type="scientific">Serinibacter arcticus</name>
    <dbReference type="NCBI Taxonomy" id="1655435"/>
    <lineage>
        <taxon>Bacteria</taxon>
        <taxon>Bacillati</taxon>
        <taxon>Actinomycetota</taxon>
        <taxon>Actinomycetes</taxon>
        <taxon>Micrococcales</taxon>
        <taxon>Beutenbergiaceae</taxon>
        <taxon>Serinibacter</taxon>
    </lineage>
</organism>
<keyword evidence="3" id="KW-1185">Reference proteome</keyword>
<sequence>MLQPSGLGSRAWRTILAVAPTAAPRRQTNWENMTTIAVILGSTRPGRNSEAVARWILDLASARTDASFELVDVADHDLPLLDEPVPASMGQYQNEHTKRWAETVARYDGYVFVTPEYNHSTSGALKNAIDYVYAEWNNKAASFVSYGSAGGVRAVEHLRLIAAELQIATVRAQVSLSLADDFENYSEFTPREQALPQVETMLDQLVSWTKALESVRAEGAPAS</sequence>
<dbReference type="InterPro" id="IPR050712">
    <property type="entry name" value="NAD(P)H-dep_reductase"/>
</dbReference>
<dbReference type="GO" id="GO:0010181">
    <property type="term" value="F:FMN binding"/>
    <property type="evidence" value="ECO:0007669"/>
    <property type="project" value="TreeGrafter"/>
</dbReference>
<dbReference type="EMBL" id="RHPJ01000002">
    <property type="protein sequence ID" value="TGO05808.1"/>
    <property type="molecule type" value="Genomic_DNA"/>
</dbReference>
<dbReference type="SUPFAM" id="SSF52218">
    <property type="entry name" value="Flavoproteins"/>
    <property type="match status" value="1"/>
</dbReference>
<dbReference type="InterPro" id="IPR029039">
    <property type="entry name" value="Flavoprotein-like_sf"/>
</dbReference>
<name>A0A4Z1E4H9_9MICO</name>
<evidence type="ECO:0000313" key="2">
    <source>
        <dbReference type="EMBL" id="TGO05808.1"/>
    </source>
</evidence>
<comment type="caution">
    <text evidence="2">The sequence shown here is derived from an EMBL/GenBank/DDBJ whole genome shotgun (WGS) entry which is preliminary data.</text>
</comment>
<gene>
    <name evidence="2" type="ORF">SERN_1812</name>
</gene>
<dbReference type="Pfam" id="PF03358">
    <property type="entry name" value="FMN_red"/>
    <property type="match status" value="1"/>
</dbReference>
<accession>A0A4Z1E4H9</accession>
<dbReference type="PANTHER" id="PTHR30543">
    <property type="entry name" value="CHROMATE REDUCTASE"/>
    <property type="match status" value="1"/>
</dbReference>
<evidence type="ECO:0000313" key="3">
    <source>
        <dbReference type="Proteomes" id="UP000297318"/>
    </source>
</evidence>
<dbReference type="PANTHER" id="PTHR30543:SF21">
    <property type="entry name" value="NAD(P)H-DEPENDENT FMN REDUCTASE LOT6"/>
    <property type="match status" value="1"/>
</dbReference>
<proteinExistence type="predicted"/>
<reference evidence="2 3" key="1">
    <citation type="submission" date="2018-11" db="EMBL/GenBank/DDBJ databases">
        <title>Complete genome sequencing of the Actinobacteria Serinibacter sp. K3-2.</title>
        <authorList>
            <person name="Rakitin A.L."/>
            <person name="Beletsky A.V."/>
            <person name="Mardanov A.V."/>
            <person name="Ravin N.V."/>
            <person name="Gromova A.S."/>
            <person name="Filippova S.N."/>
            <person name="Gal'Chenko V.F."/>
        </authorList>
    </citation>
    <scope>NUCLEOTIDE SEQUENCE [LARGE SCALE GENOMIC DNA]</scope>
    <source>
        <strain evidence="2 3">K3-2</strain>
    </source>
</reference>